<feature type="compositionally biased region" description="Basic and acidic residues" evidence="1">
    <location>
        <begin position="99"/>
        <end position="120"/>
    </location>
</feature>
<feature type="region of interest" description="Disordered" evidence="1">
    <location>
        <begin position="1"/>
        <end position="70"/>
    </location>
</feature>
<reference evidence="2" key="1">
    <citation type="submission" date="2018-11" db="EMBL/GenBank/DDBJ databases">
        <authorList>
            <consortium name="Pathogen Informatics"/>
        </authorList>
    </citation>
    <scope>NUCLEOTIDE SEQUENCE</scope>
</reference>
<accession>A0A3S5A9X9</accession>
<organism evidence="2 3">
    <name type="scientific">Protopolystoma xenopodis</name>
    <dbReference type="NCBI Taxonomy" id="117903"/>
    <lineage>
        <taxon>Eukaryota</taxon>
        <taxon>Metazoa</taxon>
        <taxon>Spiralia</taxon>
        <taxon>Lophotrochozoa</taxon>
        <taxon>Platyhelminthes</taxon>
        <taxon>Monogenea</taxon>
        <taxon>Polyopisthocotylea</taxon>
        <taxon>Polystomatidea</taxon>
        <taxon>Polystomatidae</taxon>
        <taxon>Protopolystoma</taxon>
    </lineage>
</organism>
<name>A0A3S5A9X9_9PLAT</name>
<sequence length="120" mass="12753">MKQNLGLLRRGVGGGRGGQETCCSVCPLGQQTRKQPSSSQQSASRHPIGQLHTIFGPASTQTDRAGDRPSRAAAWGLVNAVRMGPPARQLTQENPQHCGRAEEAGESPHLEAETGTQTDR</sequence>
<feature type="compositionally biased region" description="Low complexity" evidence="1">
    <location>
        <begin position="1"/>
        <end position="10"/>
    </location>
</feature>
<evidence type="ECO:0000256" key="1">
    <source>
        <dbReference type="SAM" id="MobiDB-lite"/>
    </source>
</evidence>
<protein>
    <submittedName>
        <fullName evidence="2">Uncharacterized protein</fullName>
    </submittedName>
</protein>
<evidence type="ECO:0000313" key="3">
    <source>
        <dbReference type="Proteomes" id="UP000784294"/>
    </source>
</evidence>
<dbReference type="EMBL" id="CAAALY010063871">
    <property type="protein sequence ID" value="VEL23780.1"/>
    <property type="molecule type" value="Genomic_DNA"/>
</dbReference>
<gene>
    <name evidence="2" type="ORF">PXEA_LOCUS17220</name>
</gene>
<proteinExistence type="predicted"/>
<dbReference type="AlphaFoldDB" id="A0A3S5A9X9"/>
<feature type="region of interest" description="Disordered" evidence="1">
    <location>
        <begin position="84"/>
        <end position="120"/>
    </location>
</feature>
<evidence type="ECO:0000313" key="2">
    <source>
        <dbReference type="EMBL" id="VEL23780.1"/>
    </source>
</evidence>
<feature type="compositionally biased region" description="Polar residues" evidence="1">
    <location>
        <begin position="29"/>
        <end position="44"/>
    </location>
</feature>
<comment type="caution">
    <text evidence="2">The sequence shown here is derived from an EMBL/GenBank/DDBJ whole genome shotgun (WGS) entry which is preliminary data.</text>
</comment>
<dbReference type="Proteomes" id="UP000784294">
    <property type="component" value="Unassembled WGS sequence"/>
</dbReference>
<keyword evidence="3" id="KW-1185">Reference proteome</keyword>